<reference evidence="2" key="1">
    <citation type="submission" date="2022-11" db="UniProtKB">
        <authorList>
            <consortium name="WormBaseParasite"/>
        </authorList>
    </citation>
    <scope>IDENTIFICATION</scope>
</reference>
<organism evidence="1 2">
    <name type="scientific">Romanomermis culicivorax</name>
    <name type="common">Nematode worm</name>
    <dbReference type="NCBI Taxonomy" id="13658"/>
    <lineage>
        <taxon>Eukaryota</taxon>
        <taxon>Metazoa</taxon>
        <taxon>Ecdysozoa</taxon>
        <taxon>Nematoda</taxon>
        <taxon>Enoplea</taxon>
        <taxon>Dorylaimia</taxon>
        <taxon>Mermithida</taxon>
        <taxon>Mermithoidea</taxon>
        <taxon>Mermithidae</taxon>
        <taxon>Romanomermis</taxon>
    </lineage>
</organism>
<dbReference type="AlphaFoldDB" id="A0A915I6P8"/>
<keyword evidence="1" id="KW-1185">Reference proteome</keyword>
<accession>A0A915I6P8</accession>
<dbReference type="WBParaSite" id="nRc.2.0.1.t09436-RA">
    <property type="protein sequence ID" value="nRc.2.0.1.t09436-RA"/>
    <property type="gene ID" value="nRc.2.0.1.g09436"/>
</dbReference>
<evidence type="ECO:0000313" key="2">
    <source>
        <dbReference type="WBParaSite" id="nRc.2.0.1.t09436-RA"/>
    </source>
</evidence>
<protein>
    <submittedName>
        <fullName evidence="2">Uncharacterized protein</fullName>
    </submittedName>
</protein>
<sequence length="170" mass="18226">MPIFDCNIAKLPPKVIPSSLTGPPAVADLMVLGTSTNEFLKLMLDDISPIAPISVEMTTPVHQPETETKEEAMNTSDKTLTNIPERASADAQTSIDVVPQAVDPSIYLATPAALPSLPMTATVAPARYIPPVHISHQYISDSQSAALAAALKAYGFAAPLPYMLFHKHHW</sequence>
<name>A0A915I6P8_ROMCU</name>
<evidence type="ECO:0000313" key="1">
    <source>
        <dbReference type="Proteomes" id="UP000887565"/>
    </source>
</evidence>
<dbReference type="Proteomes" id="UP000887565">
    <property type="component" value="Unplaced"/>
</dbReference>
<proteinExistence type="predicted"/>